<dbReference type="EMBL" id="CAKKNE010000005">
    <property type="protein sequence ID" value="CAH0376147.1"/>
    <property type="molecule type" value="Genomic_DNA"/>
</dbReference>
<dbReference type="SUPFAM" id="SSF53335">
    <property type="entry name" value="S-adenosyl-L-methionine-dependent methyltransferases"/>
    <property type="match status" value="1"/>
</dbReference>
<evidence type="ECO:0000313" key="4">
    <source>
        <dbReference type="Proteomes" id="UP000789595"/>
    </source>
</evidence>
<dbReference type="Proteomes" id="UP000789595">
    <property type="component" value="Unassembled WGS sequence"/>
</dbReference>
<proteinExistence type="predicted"/>
<feature type="region of interest" description="Disordered" evidence="1">
    <location>
        <begin position="1"/>
        <end position="38"/>
    </location>
</feature>
<reference evidence="3" key="2">
    <citation type="submission" date="2021-11" db="EMBL/GenBank/DDBJ databases">
        <authorList>
            <consortium name="Genoscope - CEA"/>
            <person name="William W."/>
        </authorList>
    </citation>
    <scope>NUCLEOTIDE SEQUENCE</scope>
</reference>
<reference evidence="2" key="1">
    <citation type="submission" date="2021-01" db="EMBL/GenBank/DDBJ databases">
        <authorList>
            <person name="Corre E."/>
            <person name="Pelletier E."/>
            <person name="Niang G."/>
            <person name="Scheremetjew M."/>
            <person name="Finn R."/>
            <person name="Kale V."/>
            <person name="Holt S."/>
            <person name="Cochrane G."/>
            <person name="Meng A."/>
            <person name="Brown T."/>
            <person name="Cohen L."/>
        </authorList>
    </citation>
    <scope>NUCLEOTIDE SEQUENCE</scope>
    <source>
        <strain evidence="2">CCMP1756</strain>
    </source>
</reference>
<dbReference type="InterPro" id="IPR029063">
    <property type="entry name" value="SAM-dependent_MTases_sf"/>
</dbReference>
<sequence>MAAHYDASRIPPAAEELITEESAWPPREPLRMAPPAAARRTKEALDRIDKFCSDSFEDALASDAASDAQKRLEFLRRRPKRKRRYTRFDRTLATSEAAKKAALLLDNLEQYQPWVDENEVRQYDELAEAHGWDKSRFGAYGVTPARTISRVLDALRERGARPVGTEVIVLGSSVGWVAFGLSLLLPKASQTIGLEILGTRVYHANVAASILNGVRDVCFVLGDVVEQAEDQCRDAALIWDSLGYGAENGGRTEGLAGATSSAKPGCVLVTYDVLPKDSRLSAWKQLDVVVLPNSWTARQRYYLYVLPGGDGPPLTVKTDERALKYQEMLAKFKNRDMVLQRMTFDGIDPSLLDPPRQNALSPLDEDASLLSLLNSHEGFAHADRDTPDGSKPEEDISDVCADFAKVLGTDSIRGFL</sequence>
<evidence type="ECO:0000313" key="3">
    <source>
        <dbReference type="EMBL" id="CAH0376147.1"/>
    </source>
</evidence>
<organism evidence="2">
    <name type="scientific">Pelagomonas calceolata</name>
    <dbReference type="NCBI Taxonomy" id="35677"/>
    <lineage>
        <taxon>Eukaryota</taxon>
        <taxon>Sar</taxon>
        <taxon>Stramenopiles</taxon>
        <taxon>Ochrophyta</taxon>
        <taxon>Pelagophyceae</taxon>
        <taxon>Pelagomonadales</taxon>
        <taxon>Pelagomonadaceae</taxon>
        <taxon>Pelagomonas</taxon>
    </lineage>
</organism>
<protein>
    <submittedName>
        <fullName evidence="2">Uncharacterized protein</fullName>
    </submittedName>
</protein>
<dbReference type="AlphaFoldDB" id="A0A7S4A6J4"/>
<name>A0A7S4A6J4_9STRA</name>
<evidence type="ECO:0000256" key="1">
    <source>
        <dbReference type="SAM" id="MobiDB-lite"/>
    </source>
</evidence>
<keyword evidence="4" id="KW-1185">Reference proteome</keyword>
<dbReference type="Gene3D" id="3.40.50.150">
    <property type="entry name" value="Vaccinia Virus protein VP39"/>
    <property type="match status" value="1"/>
</dbReference>
<evidence type="ECO:0000313" key="2">
    <source>
        <dbReference type="EMBL" id="CAE0705419.1"/>
    </source>
</evidence>
<dbReference type="EMBL" id="HBIW01024187">
    <property type="protein sequence ID" value="CAE0705419.1"/>
    <property type="molecule type" value="Transcribed_RNA"/>
</dbReference>
<gene>
    <name evidence="2" type="ORF">PCAL00307_LOCUS20868</name>
    <name evidence="3" type="ORF">PECAL_5P07090</name>
</gene>
<accession>A0A7S4A6J4</accession>